<proteinExistence type="predicted"/>
<feature type="region of interest" description="Disordered" evidence="1">
    <location>
        <begin position="55"/>
        <end position="76"/>
    </location>
</feature>
<feature type="compositionally biased region" description="Basic and acidic residues" evidence="1">
    <location>
        <begin position="55"/>
        <end position="71"/>
    </location>
</feature>
<name>A0A1N6ZLY5_9EURY</name>
<organism evidence="2 3">
    <name type="scientific">Haladaptatus litoreus</name>
    <dbReference type="NCBI Taxonomy" id="553468"/>
    <lineage>
        <taxon>Archaea</taxon>
        <taxon>Methanobacteriati</taxon>
        <taxon>Methanobacteriota</taxon>
        <taxon>Stenosarchaea group</taxon>
        <taxon>Halobacteria</taxon>
        <taxon>Halobacteriales</taxon>
        <taxon>Haladaptataceae</taxon>
        <taxon>Haladaptatus</taxon>
    </lineage>
</organism>
<dbReference type="AlphaFoldDB" id="A0A1N6ZLY5"/>
<evidence type="ECO:0000256" key="1">
    <source>
        <dbReference type="SAM" id="MobiDB-lite"/>
    </source>
</evidence>
<keyword evidence="3" id="KW-1185">Reference proteome</keyword>
<dbReference type="EMBL" id="FTNO01000001">
    <property type="protein sequence ID" value="SIR27721.1"/>
    <property type="molecule type" value="Genomic_DNA"/>
</dbReference>
<dbReference type="Proteomes" id="UP000186914">
    <property type="component" value="Unassembled WGS sequence"/>
</dbReference>
<reference evidence="3" key="1">
    <citation type="submission" date="2017-01" db="EMBL/GenBank/DDBJ databases">
        <authorList>
            <person name="Varghese N."/>
            <person name="Submissions S."/>
        </authorList>
    </citation>
    <scope>NUCLEOTIDE SEQUENCE [LARGE SCALE GENOMIC DNA]</scope>
    <source>
        <strain evidence="3">CGMCC 1.7737</strain>
    </source>
</reference>
<gene>
    <name evidence="2" type="ORF">SAMN05421858_2080</name>
</gene>
<sequence length="92" mass="10435">MVQLGRIQSCLTSGTKTIRHALVRAEGHLARRLALTACEGFVWSRDLLKHNLLKREEANHDNNENRDRTATDHSLPNRFAHSLTLVHSSLAR</sequence>
<evidence type="ECO:0000313" key="3">
    <source>
        <dbReference type="Proteomes" id="UP000186914"/>
    </source>
</evidence>
<evidence type="ECO:0000313" key="2">
    <source>
        <dbReference type="EMBL" id="SIR27721.1"/>
    </source>
</evidence>
<accession>A0A1N6ZLY5</accession>
<protein>
    <submittedName>
        <fullName evidence="2">Uncharacterized protein</fullName>
    </submittedName>
</protein>